<dbReference type="EMBL" id="JABBWM010000357">
    <property type="protein sequence ID" value="KAG2082070.1"/>
    <property type="molecule type" value="Genomic_DNA"/>
</dbReference>
<reference evidence="1" key="1">
    <citation type="journal article" date="2020" name="New Phytol.">
        <title>Comparative genomics reveals dynamic genome evolution in host specialist ectomycorrhizal fungi.</title>
        <authorList>
            <person name="Lofgren L.A."/>
            <person name="Nguyen N.H."/>
            <person name="Vilgalys R."/>
            <person name="Ruytinx J."/>
            <person name="Liao H.L."/>
            <person name="Branco S."/>
            <person name="Kuo A."/>
            <person name="LaButti K."/>
            <person name="Lipzen A."/>
            <person name="Andreopoulos W."/>
            <person name="Pangilinan J."/>
            <person name="Riley R."/>
            <person name="Hundley H."/>
            <person name="Na H."/>
            <person name="Barry K."/>
            <person name="Grigoriev I.V."/>
            <person name="Stajich J.E."/>
            <person name="Kennedy P.G."/>
        </authorList>
    </citation>
    <scope>NUCLEOTIDE SEQUENCE</scope>
    <source>
        <strain evidence="1">FC423</strain>
    </source>
</reference>
<organism evidence="1 2">
    <name type="scientific">Suillus discolor</name>
    <dbReference type="NCBI Taxonomy" id="1912936"/>
    <lineage>
        <taxon>Eukaryota</taxon>
        <taxon>Fungi</taxon>
        <taxon>Dikarya</taxon>
        <taxon>Basidiomycota</taxon>
        <taxon>Agaricomycotina</taxon>
        <taxon>Agaricomycetes</taxon>
        <taxon>Agaricomycetidae</taxon>
        <taxon>Boletales</taxon>
        <taxon>Suillineae</taxon>
        <taxon>Suillaceae</taxon>
        <taxon>Suillus</taxon>
    </lineage>
</organism>
<dbReference type="Proteomes" id="UP000823399">
    <property type="component" value="Unassembled WGS sequence"/>
</dbReference>
<evidence type="ECO:0000313" key="1">
    <source>
        <dbReference type="EMBL" id="KAG2082070.1"/>
    </source>
</evidence>
<sequence>MPTESSLGDRTIQISNFKPLMLPPSPSCTTPANDDPDLFFNDGRDLCYLRLVFALAGNSNWHPHLFRDCHIDWCISMIPQYCNASYYEHPFFTSVTSLDSVTEQQWWDMMRSVWIYPRYDIDNARTFKLLLVFVNCTKKYMQIASKSDLEQLIENVDEFVERLEQDIRWKRRLHEIGQETQDLEQGEGVIFTAKELRTTASNMMVESFEKVTGSVMLSLTWYTLVKREEQWAWDANIWETRIEVSTGAGEVVPREQN</sequence>
<protein>
    <submittedName>
        <fullName evidence="1">Uncharacterized protein</fullName>
    </submittedName>
</protein>
<proteinExistence type="predicted"/>
<dbReference type="AlphaFoldDB" id="A0A9P7ER36"/>
<evidence type="ECO:0000313" key="2">
    <source>
        <dbReference type="Proteomes" id="UP000823399"/>
    </source>
</evidence>
<accession>A0A9P7ER36</accession>
<dbReference type="GeneID" id="64696943"/>
<comment type="caution">
    <text evidence="1">The sequence shown here is derived from an EMBL/GenBank/DDBJ whole genome shotgun (WGS) entry which is preliminary data.</text>
</comment>
<dbReference type="RefSeq" id="XP_041284266.1">
    <property type="nucleotide sequence ID" value="XM_041434684.1"/>
</dbReference>
<gene>
    <name evidence="1" type="ORF">F5147DRAFT_660589</name>
</gene>
<dbReference type="OrthoDB" id="2660381at2759"/>
<keyword evidence="2" id="KW-1185">Reference proteome</keyword>
<name>A0A9P7ER36_9AGAM</name>